<evidence type="ECO:0000259" key="5">
    <source>
        <dbReference type="PROSITE" id="PS51462"/>
    </source>
</evidence>
<dbReference type="Pfam" id="PF00293">
    <property type="entry name" value="NUDIX"/>
    <property type="match status" value="1"/>
</dbReference>
<dbReference type="Gene3D" id="3.90.79.10">
    <property type="entry name" value="Nucleoside Triphosphate Pyrophosphohydrolase"/>
    <property type="match status" value="1"/>
</dbReference>
<keyword evidence="2 4" id="KW-0378">Hydrolase</keyword>
<evidence type="ECO:0000256" key="3">
    <source>
        <dbReference type="ARBA" id="ARBA00022842"/>
    </source>
</evidence>
<dbReference type="InterPro" id="IPR015797">
    <property type="entry name" value="NUDIX_hydrolase-like_dom_sf"/>
</dbReference>
<dbReference type="RefSeq" id="WP_043031261.1">
    <property type="nucleotide sequence ID" value="NZ_JXSU01000007.1"/>
</dbReference>
<dbReference type="SUPFAM" id="SSF55811">
    <property type="entry name" value="Nudix"/>
    <property type="match status" value="1"/>
</dbReference>
<name>A0A0D1AH61_CLOBO</name>
<dbReference type="PROSITE" id="PS00893">
    <property type="entry name" value="NUDIX_BOX"/>
    <property type="match status" value="1"/>
</dbReference>
<dbReference type="EMBL" id="JXSU01000007">
    <property type="protein sequence ID" value="KIS22484.1"/>
    <property type="molecule type" value="Genomic_DNA"/>
</dbReference>
<dbReference type="PANTHER" id="PTHR43046">
    <property type="entry name" value="GDP-MANNOSE MANNOSYL HYDROLASE"/>
    <property type="match status" value="1"/>
</dbReference>
<proteinExistence type="inferred from homology"/>
<gene>
    <name evidence="6" type="ORF">N495_02390</name>
</gene>
<keyword evidence="3" id="KW-0460">Magnesium</keyword>
<accession>A0A0D1AH61</accession>
<dbReference type="PRINTS" id="PR00502">
    <property type="entry name" value="NUDIXFAMILY"/>
</dbReference>
<evidence type="ECO:0000256" key="4">
    <source>
        <dbReference type="RuleBase" id="RU003476"/>
    </source>
</evidence>
<dbReference type="PANTHER" id="PTHR43046:SF12">
    <property type="entry name" value="GDP-MANNOSE MANNOSYL HYDROLASE"/>
    <property type="match status" value="1"/>
</dbReference>
<reference evidence="6 7" key="1">
    <citation type="submission" date="2014-06" db="EMBL/GenBank/DDBJ databases">
        <title>Genome characterization of distinct group I Clostridium botulinum lineages.</title>
        <authorList>
            <person name="Giordani F."/>
            <person name="Anselmo A."/>
            <person name="Fillo S."/>
            <person name="Palozzi A.M."/>
            <person name="Fortunato A."/>
            <person name="Gentile B."/>
            <person name="Ciammaruconi A."/>
            <person name="Anniballi F."/>
            <person name="De Medici D."/>
            <person name="Lista F."/>
        </authorList>
    </citation>
    <scope>NUCLEOTIDE SEQUENCE [LARGE SCALE GENOMIC DNA]</scope>
    <source>
        <strain evidence="6 7">B2 450</strain>
    </source>
</reference>
<feature type="domain" description="Nudix hydrolase" evidence="5">
    <location>
        <begin position="2"/>
        <end position="141"/>
    </location>
</feature>
<dbReference type="InterPro" id="IPR000086">
    <property type="entry name" value="NUDIX_hydrolase_dom"/>
</dbReference>
<dbReference type="InterPro" id="IPR020084">
    <property type="entry name" value="NUDIX_hydrolase_CS"/>
</dbReference>
<evidence type="ECO:0000313" key="6">
    <source>
        <dbReference type="EMBL" id="KIS22484.1"/>
    </source>
</evidence>
<evidence type="ECO:0000256" key="1">
    <source>
        <dbReference type="ARBA" id="ARBA00001946"/>
    </source>
</evidence>
<evidence type="ECO:0000256" key="2">
    <source>
        <dbReference type="ARBA" id="ARBA00022801"/>
    </source>
</evidence>
<sequence>MLKRDTRVQIVIVENGKYILIKHWVKLENRYFWALPGGGREKGESLEEAAIREAKEETGLDIELFPLTYESLPPIKNSMYKNMVTFIGYPVKGEAKVGYDPEEELKNLYGLVDIKWQNLGDKEGLTDVTIRDVEGILDKFEIEDIEEEKIFLIYRQKDSIREYLVLNNINSIKEQCISSNINKSVSDNKIKFLCLNKDNEYTFCGDNCSLNSKRCSAEVYLQEILGIKLKNVIGQKKLGIFLYKKNNNFFKRNITLIPLKKEEKIYKEHSFIKEEDVLKEKNSEDLVRIFTFIKDNI</sequence>
<dbReference type="PROSITE" id="PS51462">
    <property type="entry name" value="NUDIX"/>
    <property type="match status" value="1"/>
</dbReference>
<evidence type="ECO:0000313" key="7">
    <source>
        <dbReference type="Proteomes" id="UP000032250"/>
    </source>
</evidence>
<dbReference type="HOGENOM" id="CLU_942335_0_0_9"/>
<comment type="caution">
    <text evidence="6">The sequence shown here is derived from an EMBL/GenBank/DDBJ whole genome shotgun (WGS) entry which is preliminary data.</text>
</comment>
<comment type="similarity">
    <text evidence="4">Belongs to the Nudix hydrolase family.</text>
</comment>
<dbReference type="AlphaFoldDB" id="A0A0D1AH61"/>
<organism evidence="6 7">
    <name type="scientific">Clostridium botulinum B2 450</name>
    <dbReference type="NCBI Taxonomy" id="1379739"/>
    <lineage>
        <taxon>Bacteria</taxon>
        <taxon>Bacillati</taxon>
        <taxon>Bacillota</taxon>
        <taxon>Clostridia</taxon>
        <taxon>Eubacteriales</taxon>
        <taxon>Clostridiaceae</taxon>
        <taxon>Clostridium</taxon>
    </lineage>
</organism>
<dbReference type="GO" id="GO:0016787">
    <property type="term" value="F:hydrolase activity"/>
    <property type="evidence" value="ECO:0007669"/>
    <property type="project" value="UniProtKB-KW"/>
</dbReference>
<comment type="cofactor">
    <cofactor evidence="1">
        <name>Mg(2+)</name>
        <dbReference type="ChEBI" id="CHEBI:18420"/>
    </cofactor>
</comment>
<dbReference type="PATRIC" id="fig|1379739.3.peg.783"/>
<protein>
    <submittedName>
        <fullName evidence="6">NUDIX hydrolase</fullName>
    </submittedName>
</protein>
<dbReference type="OrthoDB" id="9787476at2"/>
<dbReference type="Proteomes" id="UP000032250">
    <property type="component" value="Unassembled WGS sequence"/>
</dbReference>
<dbReference type="InterPro" id="IPR020476">
    <property type="entry name" value="Nudix_hydrolase"/>
</dbReference>